<name>A0A9W9DBC2_9PLEO</name>
<proteinExistence type="predicted"/>
<organism evidence="1 2">
    <name type="scientific">Didymella pomorum</name>
    <dbReference type="NCBI Taxonomy" id="749634"/>
    <lineage>
        <taxon>Eukaryota</taxon>
        <taxon>Fungi</taxon>
        <taxon>Dikarya</taxon>
        <taxon>Ascomycota</taxon>
        <taxon>Pezizomycotina</taxon>
        <taxon>Dothideomycetes</taxon>
        <taxon>Pleosporomycetidae</taxon>
        <taxon>Pleosporales</taxon>
        <taxon>Pleosporineae</taxon>
        <taxon>Didymellaceae</taxon>
        <taxon>Didymella</taxon>
    </lineage>
</organism>
<gene>
    <name evidence="1" type="primary">mtg1_2</name>
    <name evidence="1" type="ORF">N0V91_002351</name>
</gene>
<keyword evidence="2" id="KW-1185">Reference proteome</keyword>
<sequence>MRPSITTAAVALFSMVTGTLVHVPYRWNVTRHAAIHLFAFATTGCQGNPHTSPFELRNGHCVKFRDPLPLSAKPALWKGRRSDYIEEINHLHNECKIELFSDNGCQADSRVPDWHGEVIEQTPSNFNKCLSPISPMFIRSARFSCGKVENPVHLFTKALDFTSWSIEPFYGNPVPFVQEVTLTGTLKIPDGPTPEPSSNVLPRKQSLQILVKQANQTATLSGTLQGPVHTLSSDVLPRSQSVHPLVERENQPGKGVWMLHPWSMSWICYSCYLKQVNPRGKMECRSGLDFLIDCPGPVPAPYSTAITYSTTTTFTSTTTVFSAYPASTKTPHAEDFSSNDSLDKPDNLQDDMRDFHPLMKRKSWHTPVKFDHPFQKGKNACADAEWEKRGWKKSYIKIQHVHICDHKDRKDSRWIGLPPTDVRTSIVPIVTTAMTRIACGSQGSDYYTCL</sequence>
<dbReference type="AlphaFoldDB" id="A0A9W9DBC2"/>
<dbReference type="EMBL" id="JAPEVA010000010">
    <property type="protein sequence ID" value="KAJ4409875.1"/>
    <property type="molecule type" value="Genomic_DNA"/>
</dbReference>
<protein>
    <submittedName>
        <fullName evidence="1">Mitochondrial GTPase 1</fullName>
    </submittedName>
</protein>
<evidence type="ECO:0000313" key="1">
    <source>
        <dbReference type="EMBL" id="KAJ4409875.1"/>
    </source>
</evidence>
<dbReference type="OrthoDB" id="3691081at2759"/>
<reference evidence="1" key="1">
    <citation type="submission" date="2022-10" db="EMBL/GenBank/DDBJ databases">
        <title>Tapping the CABI collections for fungal endophytes: first genome assemblies for Collariella, Neodidymelliopsis, Ascochyta clinopodiicola, Didymella pomorum, Didymosphaeria variabile, Neocosmospora piperis and Neocucurbitaria cava.</title>
        <authorList>
            <person name="Hill R."/>
        </authorList>
    </citation>
    <scope>NUCLEOTIDE SEQUENCE</scope>
    <source>
        <strain evidence="1">IMI 355091</strain>
    </source>
</reference>
<evidence type="ECO:0000313" key="2">
    <source>
        <dbReference type="Proteomes" id="UP001140510"/>
    </source>
</evidence>
<comment type="caution">
    <text evidence="1">The sequence shown here is derived from an EMBL/GenBank/DDBJ whole genome shotgun (WGS) entry which is preliminary data.</text>
</comment>
<dbReference type="Proteomes" id="UP001140510">
    <property type="component" value="Unassembled WGS sequence"/>
</dbReference>
<accession>A0A9W9DBC2</accession>